<dbReference type="Proteomes" id="UP001055439">
    <property type="component" value="Chromosome 5"/>
</dbReference>
<name>A0A9E7K5A3_9LILI</name>
<accession>A0A9E7K5A3</accession>
<keyword evidence="2" id="KW-1185">Reference proteome</keyword>
<evidence type="ECO:0000313" key="2">
    <source>
        <dbReference type="Proteomes" id="UP001055439"/>
    </source>
</evidence>
<dbReference type="AlphaFoldDB" id="A0A9E7K5A3"/>
<organism evidence="1 2">
    <name type="scientific">Musa troglodytarum</name>
    <name type="common">fe'i banana</name>
    <dbReference type="NCBI Taxonomy" id="320322"/>
    <lineage>
        <taxon>Eukaryota</taxon>
        <taxon>Viridiplantae</taxon>
        <taxon>Streptophyta</taxon>
        <taxon>Embryophyta</taxon>
        <taxon>Tracheophyta</taxon>
        <taxon>Spermatophyta</taxon>
        <taxon>Magnoliopsida</taxon>
        <taxon>Liliopsida</taxon>
        <taxon>Zingiberales</taxon>
        <taxon>Musaceae</taxon>
        <taxon>Musa</taxon>
    </lineage>
</organism>
<dbReference type="EMBL" id="CP097507">
    <property type="protein sequence ID" value="URE05196.1"/>
    <property type="molecule type" value="Genomic_DNA"/>
</dbReference>
<proteinExistence type="predicted"/>
<gene>
    <name evidence="1" type="ORF">MUK42_20946</name>
</gene>
<protein>
    <submittedName>
        <fullName evidence="1">Uncharacterized protein</fullName>
    </submittedName>
</protein>
<reference evidence="1" key="1">
    <citation type="submission" date="2022-05" db="EMBL/GenBank/DDBJ databases">
        <title>The Musa troglodytarum L. genome provides insights into the mechanism of non-climacteric behaviour and enrichment of carotenoids.</title>
        <authorList>
            <person name="Wang J."/>
        </authorList>
    </citation>
    <scope>NUCLEOTIDE SEQUENCE</scope>
    <source>
        <tissue evidence="1">Leaf</tissue>
    </source>
</reference>
<sequence length="76" mass="8636">MGCLLKHSSQEEGGHVVLRFTLLQAIYMLRKSLRRCAKADEGLGFFLVLHGGKRNLYHLYCVPGNVQKTTHHLQCL</sequence>
<evidence type="ECO:0000313" key="1">
    <source>
        <dbReference type="EMBL" id="URE05196.1"/>
    </source>
</evidence>